<dbReference type="AlphaFoldDB" id="A0A3N6Q2D7"/>
<comment type="caution">
    <text evidence="1">The sequence shown here is derived from an EMBL/GenBank/DDBJ whole genome shotgun (WGS) entry which is preliminary data.</text>
</comment>
<proteinExistence type="predicted"/>
<gene>
    <name evidence="1" type="ORF">F2Q68_00002986</name>
</gene>
<accession>A0A3N6Q2D7</accession>
<reference evidence="1" key="1">
    <citation type="submission" date="2019-12" db="EMBL/GenBank/DDBJ databases">
        <title>Genome sequencing and annotation of Brassica cretica.</title>
        <authorList>
            <person name="Studholme D.J."/>
            <person name="Sarris P.F."/>
        </authorList>
    </citation>
    <scope>NUCLEOTIDE SEQUENCE</scope>
    <source>
        <strain evidence="1">PFS-001/15</strain>
        <tissue evidence="1">Leaf</tissue>
    </source>
</reference>
<name>A0A3N6Q2D7_BRACR</name>
<protein>
    <submittedName>
        <fullName evidence="1">Uncharacterized protein</fullName>
    </submittedName>
</protein>
<organism evidence="1 2">
    <name type="scientific">Brassica cretica</name>
    <name type="common">Mustard</name>
    <dbReference type="NCBI Taxonomy" id="69181"/>
    <lineage>
        <taxon>Eukaryota</taxon>
        <taxon>Viridiplantae</taxon>
        <taxon>Streptophyta</taxon>
        <taxon>Embryophyta</taxon>
        <taxon>Tracheophyta</taxon>
        <taxon>Spermatophyta</taxon>
        <taxon>Magnoliopsida</taxon>
        <taxon>eudicotyledons</taxon>
        <taxon>Gunneridae</taxon>
        <taxon>Pentapetalae</taxon>
        <taxon>rosids</taxon>
        <taxon>malvids</taxon>
        <taxon>Brassicales</taxon>
        <taxon>Brassicaceae</taxon>
        <taxon>Brassiceae</taxon>
        <taxon>Brassica</taxon>
    </lineage>
</organism>
<sequence length="101" mass="11636">MAEGECSPRNRGREVDLVWTNYGSRMRVEAVRGIERRWSADVDCGRAWSAETRQRGQVFIWMNRRPWPRVGAVRGRYQDSHLPFGSNPGLSGRPDSSFKLL</sequence>
<dbReference type="EMBL" id="QGKW02001660">
    <property type="protein sequence ID" value="KAF2582592.1"/>
    <property type="molecule type" value="Genomic_DNA"/>
</dbReference>
<evidence type="ECO:0000313" key="1">
    <source>
        <dbReference type="EMBL" id="KAF2582592.1"/>
    </source>
</evidence>
<dbReference type="Proteomes" id="UP000712281">
    <property type="component" value="Unassembled WGS sequence"/>
</dbReference>
<evidence type="ECO:0000313" key="2">
    <source>
        <dbReference type="Proteomes" id="UP000712281"/>
    </source>
</evidence>